<keyword evidence="2" id="KW-1185">Reference proteome</keyword>
<evidence type="ECO:0000313" key="1">
    <source>
        <dbReference type="EMBL" id="QTA93431.1"/>
    </source>
</evidence>
<organism evidence="1 2">
    <name type="scientific">Desulfonema magnum</name>
    <dbReference type="NCBI Taxonomy" id="45655"/>
    <lineage>
        <taxon>Bacteria</taxon>
        <taxon>Pseudomonadati</taxon>
        <taxon>Thermodesulfobacteriota</taxon>
        <taxon>Desulfobacteria</taxon>
        <taxon>Desulfobacterales</taxon>
        <taxon>Desulfococcaceae</taxon>
        <taxon>Desulfonema</taxon>
    </lineage>
</organism>
<name>A0A975GTU6_9BACT</name>
<proteinExistence type="predicted"/>
<protein>
    <submittedName>
        <fullName evidence="1">Uncharacterized protein</fullName>
    </submittedName>
</protein>
<dbReference type="KEGG" id="dmm:dnm_095320"/>
<accession>A0A975GTU6</accession>
<sequence>MTSVFQISKKMSGVKTWEKQKICSEYLIFRTSDLNDHQMENSNTSS</sequence>
<dbReference type="AlphaFoldDB" id="A0A975GTU6"/>
<dbReference type="Proteomes" id="UP000663722">
    <property type="component" value="Chromosome"/>
</dbReference>
<evidence type="ECO:0000313" key="2">
    <source>
        <dbReference type="Proteomes" id="UP000663722"/>
    </source>
</evidence>
<reference evidence="1" key="1">
    <citation type="journal article" date="2021" name="Microb. Physiol.">
        <title>Proteogenomic Insights into the Physiology of Marine, Sulfate-Reducing, Filamentous Desulfonema limicola and Desulfonema magnum.</title>
        <authorList>
            <person name="Schnaars V."/>
            <person name="Wohlbrand L."/>
            <person name="Scheve S."/>
            <person name="Hinrichs C."/>
            <person name="Reinhardt R."/>
            <person name="Rabus R."/>
        </authorList>
    </citation>
    <scope>NUCLEOTIDE SEQUENCE</scope>
    <source>
        <strain evidence="1">4be13</strain>
    </source>
</reference>
<gene>
    <name evidence="1" type="ORF">dnm_095320</name>
</gene>
<dbReference type="EMBL" id="CP061800">
    <property type="protein sequence ID" value="QTA93431.1"/>
    <property type="molecule type" value="Genomic_DNA"/>
</dbReference>